<comment type="caution">
    <text evidence="1">The sequence shown here is derived from an EMBL/GenBank/DDBJ whole genome shotgun (WGS) entry which is preliminary data.</text>
</comment>
<protein>
    <submittedName>
        <fullName evidence="1">Uncharacterized protein</fullName>
    </submittedName>
</protein>
<sequence>MAQQAFSGAGGSGTISINPDELTHIANELMAIANEFESVIAPAIKNINHQNYVTAGKAKKAMKKVSDANDRVLELQDHYARASSLVFETLNAMIQADQEVGEKIIASLNIGGDKG</sequence>
<evidence type="ECO:0000313" key="2">
    <source>
        <dbReference type="Proteomes" id="UP000257055"/>
    </source>
</evidence>
<dbReference type="Proteomes" id="UP000257055">
    <property type="component" value="Unassembled WGS sequence"/>
</dbReference>
<gene>
    <name evidence="1" type="ORF">UR08_09560</name>
</gene>
<dbReference type="EMBL" id="LARY01000002">
    <property type="protein sequence ID" value="RDX01177.1"/>
    <property type="molecule type" value="Genomic_DNA"/>
</dbReference>
<reference evidence="2" key="1">
    <citation type="submission" date="2015-04" db="EMBL/GenBank/DDBJ databases">
        <authorList>
            <person name="Schardt J."/>
            <person name="Mueller-Herbst S."/>
            <person name="Scherer S."/>
            <person name="Huptas C."/>
        </authorList>
    </citation>
    <scope>NUCLEOTIDE SEQUENCE [LARGE SCALE GENOMIC DNA]</scope>
    <source>
        <strain evidence="2">Kiel-L1</strain>
    </source>
</reference>
<dbReference type="RefSeq" id="WP_115753427.1">
    <property type="nucleotide sequence ID" value="NZ_LARY01000002.1"/>
</dbReference>
<organism evidence="1 2">
    <name type="scientific">Listeria kieliensis</name>
    <dbReference type="NCBI Taxonomy" id="1621700"/>
    <lineage>
        <taxon>Bacteria</taxon>
        <taxon>Bacillati</taxon>
        <taxon>Bacillota</taxon>
        <taxon>Bacilli</taxon>
        <taxon>Bacillales</taxon>
        <taxon>Listeriaceae</taxon>
        <taxon>Listeria</taxon>
    </lineage>
</organism>
<proteinExistence type="predicted"/>
<keyword evidence="2" id="KW-1185">Reference proteome</keyword>
<name>A0A3D8TR80_9LIST</name>
<accession>A0A3D8TR80</accession>
<evidence type="ECO:0000313" key="1">
    <source>
        <dbReference type="EMBL" id="RDX01177.1"/>
    </source>
</evidence>
<dbReference type="AlphaFoldDB" id="A0A3D8TR80"/>